<dbReference type="RefSeq" id="WP_204061450.1">
    <property type="nucleotide sequence ID" value="NZ_BAAAGP010000030.1"/>
</dbReference>
<feature type="domain" description="DNA-binding phage zinc finger" evidence="2">
    <location>
        <begin position="192"/>
        <end position="242"/>
    </location>
</feature>
<protein>
    <recommendedName>
        <fullName evidence="2">DNA-binding phage zinc finger domain-containing protein</fullName>
    </recommendedName>
</protein>
<dbReference type="InterPro" id="IPR056911">
    <property type="entry name" value="Phage_Znf_bind_put"/>
</dbReference>
<comment type="caution">
    <text evidence="3">The sequence shown here is derived from an EMBL/GenBank/DDBJ whole genome shotgun (WGS) entry which is preliminary data.</text>
</comment>
<evidence type="ECO:0000313" key="3">
    <source>
        <dbReference type="EMBL" id="GIH44454.1"/>
    </source>
</evidence>
<reference evidence="3 4" key="1">
    <citation type="submission" date="2021-01" db="EMBL/GenBank/DDBJ databases">
        <title>Whole genome shotgun sequence of Microbispora corallina NBRC 16416.</title>
        <authorList>
            <person name="Komaki H."/>
            <person name="Tamura T."/>
        </authorList>
    </citation>
    <scope>NUCLEOTIDE SEQUENCE [LARGE SCALE GENOMIC DNA]</scope>
    <source>
        <strain evidence="3 4">NBRC 16416</strain>
    </source>
</reference>
<gene>
    <name evidence="3" type="ORF">Mco01_74540</name>
</gene>
<feature type="region of interest" description="Disordered" evidence="1">
    <location>
        <begin position="216"/>
        <end position="250"/>
    </location>
</feature>
<proteinExistence type="predicted"/>
<accession>A0ABQ4GBR2</accession>
<evidence type="ECO:0000259" key="2">
    <source>
        <dbReference type="Pfam" id="PF24623"/>
    </source>
</evidence>
<sequence>MADVIGADVRQLLSAIRSILTPPLATVEHREARDQLVKDRVAGLRGALTAIIQDTRGATSIAAYADIVRSVVTEEFPVTYPTKHNDEPTCRICGCTEDAGCPGGCSWVPDPEMKGEICSAHFVTAETLTEGQIVRCVDWADGELVRVLRVQSPVGEHYEEASVRYQDLGAHAPAVDVLVDRHHLVLPAEAPARAEADPARSLPQITVTCPTCGAQPGDLCTSHGGTRPRRHDTHQARRAAWENRSKDGGQ</sequence>
<dbReference type="Pfam" id="PF24623">
    <property type="entry name" value="Phage_zn_bind_8"/>
    <property type="match status" value="1"/>
</dbReference>
<keyword evidence="4" id="KW-1185">Reference proteome</keyword>
<dbReference type="EMBL" id="BOOC01000059">
    <property type="protein sequence ID" value="GIH44454.1"/>
    <property type="molecule type" value="Genomic_DNA"/>
</dbReference>
<feature type="compositionally biased region" description="Basic and acidic residues" evidence="1">
    <location>
        <begin position="233"/>
        <end position="250"/>
    </location>
</feature>
<dbReference type="Proteomes" id="UP000603904">
    <property type="component" value="Unassembled WGS sequence"/>
</dbReference>
<name>A0ABQ4GBR2_9ACTN</name>
<organism evidence="3 4">
    <name type="scientific">Microbispora corallina</name>
    <dbReference type="NCBI Taxonomy" id="83302"/>
    <lineage>
        <taxon>Bacteria</taxon>
        <taxon>Bacillati</taxon>
        <taxon>Actinomycetota</taxon>
        <taxon>Actinomycetes</taxon>
        <taxon>Streptosporangiales</taxon>
        <taxon>Streptosporangiaceae</taxon>
        <taxon>Microbispora</taxon>
    </lineage>
</organism>
<evidence type="ECO:0000256" key="1">
    <source>
        <dbReference type="SAM" id="MobiDB-lite"/>
    </source>
</evidence>
<evidence type="ECO:0000313" key="4">
    <source>
        <dbReference type="Proteomes" id="UP000603904"/>
    </source>
</evidence>